<evidence type="ECO:0000313" key="3">
    <source>
        <dbReference type="Proteomes" id="UP000249522"/>
    </source>
</evidence>
<gene>
    <name evidence="2" type="ORF">DNH61_19550</name>
</gene>
<comment type="caution">
    <text evidence="2">The sequence shown here is derived from an EMBL/GenBank/DDBJ whole genome shotgun (WGS) entry which is preliminary data.</text>
</comment>
<evidence type="ECO:0000313" key="2">
    <source>
        <dbReference type="EMBL" id="PZD94150.1"/>
    </source>
</evidence>
<dbReference type="InterPro" id="IPR023804">
    <property type="entry name" value="DUF3792_TM"/>
</dbReference>
<keyword evidence="1" id="KW-0472">Membrane</keyword>
<evidence type="ECO:0000256" key="1">
    <source>
        <dbReference type="SAM" id="Phobius"/>
    </source>
</evidence>
<keyword evidence="3" id="KW-1185">Reference proteome</keyword>
<dbReference type="RefSeq" id="WP_111148512.1">
    <property type="nucleotide sequence ID" value="NZ_QKRB01000054.1"/>
</dbReference>
<reference evidence="2 3" key="1">
    <citation type="submission" date="2018-06" db="EMBL/GenBank/DDBJ databases">
        <title>Paenibacillus imtechensis sp. nov.</title>
        <authorList>
            <person name="Pinnaka A.K."/>
            <person name="Singh H."/>
            <person name="Kaur M."/>
        </authorList>
    </citation>
    <scope>NUCLEOTIDE SEQUENCE [LARGE SCALE GENOMIC DNA]</scope>
    <source>
        <strain evidence="2 3">SMB1</strain>
    </source>
</reference>
<feature type="transmembrane region" description="Helical" evidence="1">
    <location>
        <begin position="85"/>
        <end position="105"/>
    </location>
</feature>
<feature type="transmembrane region" description="Helical" evidence="1">
    <location>
        <begin position="55"/>
        <end position="73"/>
    </location>
</feature>
<feature type="transmembrane region" description="Helical" evidence="1">
    <location>
        <begin position="111"/>
        <end position="130"/>
    </location>
</feature>
<proteinExistence type="predicted"/>
<dbReference type="AlphaFoldDB" id="A0A2W1L7M7"/>
<dbReference type="Proteomes" id="UP000249522">
    <property type="component" value="Unassembled WGS sequence"/>
</dbReference>
<sequence>MVNPMRSVSKGVTHVRKGSALLVGTVIAMIWLMAGALLLSLMLRYSGLQETSLQLYAWILHSLSALAGGFAAGRKSESKGWYQGAVTGGIYAILIIVTGFLAANAPFTTETFMLLAAAVPAGAVGGMFGVGTKNN</sequence>
<name>A0A2W1L7M7_9BACL</name>
<protein>
    <submittedName>
        <fullName evidence="2">TIGR04086 family membrane protein</fullName>
    </submittedName>
</protein>
<dbReference type="Pfam" id="PF12670">
    <property type="entry name" value="DUF3792"/>
    <property type="match status" value="1"/>
</dbReference>
<dbReference type="NCBIfam" id="TIGR04086">
    <property type="entry name" value="TIGR04086_membr"/>
    <property type="match status" value="1"/>
</dbReference>
<feature type="transmembrane region" description="Helical" evidence="1">
    <location>
        <begin position="21"/>
        <end position="43"/>
    </location>
</feature>
<keyword evidence="1" id="KW-1133">Transmembrane helix</keyword>
<accession>A0A2W1L7M7</accession>
<organism evidence="2 3">
    <name type="scientific">Paenibacillus sambharensis</name>
    <dbReference type="NCBI Taxonomy" id="1803190"/>
    <lineage>
        <taxon>Bacteria</taxon>
        <taxon>Bacillati</taxon>
        <taxon>Bacillota</taxon>
        <taxon>Bacilli</taxon>
        <taxon>Bacillales</taxon>
        <taxon>Paenibacillaceae</taxon>
        <taxon>Paenibacillus</taxon>
    </lineage>
</organism>
<dbReference type="OrthoDB" id="2381657at2"/>
<dbReference type="EMBL" id="QKRB01000054">
    <property type="protein sequence ID" value="PZD94150.1"/>
    <property type="molecule type" value="Genomic_DNA"/>
</dbReference>
<keyword evidence="1" id="KW-0812">Transmembrane</keyword>